<evidence type="ECO:0008006" key="3">
    <source>
        <dbReference type="Google" id="ProtNLM"/>
    </source>
</evidence>
<sequence>MASGDIDRDAEYALSKLLQMGTVTEYQKEFEMLIKRVTIPESLLKSFYIPRLKLALQRLLFRSNPKTLDEAFSLALAAEARFTDLQLLEFLRSYPSYLGEAFFRARITEAHCEDENNQAVDTNVGDQEDLGVKNKQENQDNPNITIPDQVLEESILHTSDKVEAVPTSMVSTSEEHGCQELVSESRIYKSGISGLVPQLRDAKDEPYRAMLDAAALKANINSLQLQVINDDLAVITSQGGPSYHMQTSEKELVVLKSPLDQHLND</sequence>
<accession>A0ABQ4Z4P7</accession>
<organism evidence="1 2">
    <name type="scientific">Tanacetum coccineum</name>
    <dbReference type="NCBI Taxonomy" id="301880"/>
    <lineage>
        <taxon>Eukaryota</taxon>
        <taxon>Viridiplantae</taxon>
        <taxon>Streptophyta</taxon>
        <taxon>Embryophyta</taxon>
        <taxon>Tracheophyta</taxon>
        <taxon>Spermatophyta</taxon>
        <taxon>Magnoliopsida</taxon>
        <taxon>eudicotyledons</taxon>
        <taxon>Gunneridae</taxon>
        <taxon>Pentapetalae</taxon>
        <taxon>asterids</taxon>
        <taxon>campanulids</taxon>
        <taxon>Asterales</taxon>
        <taxon>Asteraceae</taxon>
        <taxon>Asteroideae</taxon>
        <taxon>Anthemideae</taxon>
        <taxon>Anthemidinae</taxon>
        <taxon>Tanacetum</taxon>
    </lineage>
</organism>
<reference evidence="1" key="1">
    <citation type="journal article" date="2022" name="Int. J. Mol. Sci.">
        <title>Draft Genome of Tanacetum Coccineum: Genomic Comparison of Closely Related Tanacetum-Family Plants.</title>
        <authorList>
            <person name="Yamashiro T."/>
            <person name="Shiraishi A."/>
            <person name="Nakayama K."/>
            <person name="Satake H."/>
        </authorList>
    </citation>
    <scope>NUCLEOTIDE SEQUENCE</scope>
</reference>
<dbReference type="EMBL" id="BQNB010011023">
    <property type="protein sequence ID" value="GJS85065.1"/>
    <property type="molecule type" value="Genomic_DNA"/>
</dbReference>
<protein>
    <recommendedName>
        <fullName evidence="3">Retrotransposon gag domain-containing protein</fullName>
    </recommendedName>
</protein>
<evidence type="ECO:0000313" key="2">
    <source>
        <dbReference type="Proteomes" id="UP001151760"/>
    </source>
</evidence>
<dbReference type="Proteomes" id="UP001151760">
    <property type="component" value="Unassembled WGS sequence"/>
</dbReference>
<gene>
    <name evidence="1" type="ORF">Tco_0751606</name>
</gene>
<keyword evidence="2" id="KW-1185">Reference proteome</keyword>
<proteinExistence type="predicted"/>
<evidence type="ECO:0000313" key="1">
    <source>
        <dbReference type="EMBL" id="GJS85065.1"/>
    </source>
</evidence>
<comment type="caution">
    <text evidence="1">The sequence shown here is derived from an EMBL/GenBank/DDBJ whole genome shotgun (WGS) entry which is preliminary data.</text>
</comment>
<reference evidence="1" key="2">
    <citation type="submission" date="2022-01" db="EMBL/GenBank/DDBJ databases">
        <authorList>
            <person name="Yamashiro T."/>
            <person name="Shiraishi A."/>
            <person name="Satake H."/>
            <person name="Nakayama K."/>
        </authorList>
    </citation>
    <scope>NUCLEOTIDE SEQUENCE</scope>
</reference>
<name>A0ABQ4Z4P7_9ASTR</name>